<dbReference type="AlphaFoldDB" id="A0A6V6Z2Q5"/>
<evidence type="ECO:0000313" key="2">
    <source>
        <dbReference type="Proteomes" id="UP000530060"/>
    </source>
</evidence>
<keyword evidence="2" id="KW-1185">Reference proteome</keyword>
<sequence>MENTRTTSSFRDPSGYVFIEDGSIKRIIKPVYFSQYKSLTESGFYDTLFEKKYLIPHKTVQENQNQIIIEAQKILFVTYPYEWSFLQYKHAALLTLKIQKLSLENNFTLKDASAFNITFHEGKPVFIDTLSFDFYKENNPWLAYKQFIMHFLGPLVLAKYFGQEHLKMLSQNLDGLSLQKLSLLLPVKSYFSPTLLTNIHLLAKYDKKYESDKTTVNNNLSKASQIKLIDGLYDYILNLSVNEKTEWDHYYNQINYNDVAYQFKKEFVKDWFLSIKGKSLIDIGGNDGTFSRELKEQAELLIVADVDANAVEQNYRQVLKNKEKSILPLVADVLNPVANYGFNNAERFSFVDRVKAQNLDACLVLAVIHHITLSGNIPFSFSAQFFSKMASNLLIEFPTRTDSWVQFLLDSKREFAGHFDFYNEENFEKEYTVYFEIIKKEKIESSERILYSLKTRNL</sequence>
<accession>A0A6V6Z2Q5</accession>
<organism evidence="1 2">
    <name type="scientific">Flavobacterium salmonis</name>
    <dbReference type="NCBI Taxonomy" id="2654844"/>
    <lineage>
        <taxon>Bacteria</taxon>
        <taxon>Pseudomonadati</taxon>
        <taxon>Bacteroidota</taxon>
        <taxon>Flavobacteriia</taxon>
        <taxon>Flavobacteriales</taxon>
        <taxon>Flavobacteriaceae</taxon>
        <taxon>Flavobacterium</taxon>
    </lineage>
</organism>
<dbReference type="SUPFAM" id="SSF53335">
    <property type="entry name" value="S-adenosyl-L-methionine-dependent methyltransferases"/>
    <property type="match status" value="1"/>
</dbReference>
<comment type="caution">
    <text evidence="1">The sequence shown here is derived from an EMBL/GenBank/DDBJ whole genome shotgun (WGS) entry which is preliminary data.</text>
</comment>
<proteinExistence type="predicted"/>
<name>A0A6V6Z2Q5_9FLAO</name>
<dbReference type="RefSeq" id="WP_180909469.1">
    <property type="nucleotide sequence ID" value="NZ_CAIJDP010000074.1"/>
</dbReference>
<dbReference type="InterPro" id="IPR029063">
    <property type="entry name" value="SAM-dependent_MTases_sf"/>
</dbReference>
<dbReference type="Gene3D" id="3.40.50.150">
    <property type="entry name" value="Vaccinia Virus protein VP39"/>
    <property type="match status" value="1"/>
</dbReference>
<evidence type="ECO:0000313" key="1">
    <source>
        <dbReference type="EMBL" id="CAD0005955.1"/>
    </source>
</evidence>
<dbReference type="EMBL" id="CAIJDP010000074">
    <property type="protein sequence ID" value="CAD0005955.1"/>
    <property type="molecule type" value="Genomic_DNA"/>
</dbReference>
<protein>
    <submittedName>
        <fullName evidence="1">Nodulation protein NoeA</fullName>
    </submittedName>
</protein>
<reference evidence="1 2" key="1">
    <citation type="submission" date="2020-06" db="EMBL/GenBank/DDBJ databases">
        <authorList>
            <person name="Criscuolo A."/>
        </authorList>
    </citation>
    <scope>NUCLEOTIDE SEQUENCE [LARGE SCALE GENOMIC DNA]</scope>
    <source>
        <strain evidence="2">CIP 111411</strain>
    </source>
</reference>
<gene>
    <name evidence="1" type="ORF">FLAT13_03075</name>
</gene>
<dbReference type="Proteomes" id="UP000530060">
    <property type="component" value="Unassembled WGS sequence"/>
</dbReference>